<dbReference type="AlphaFoldDB" id="A0A4U1JA62"/>
<dbReference type="EMBL" id="SSMQ01000021">
    <property type="protein sequence ID" value="TKD05328.1"/>
    <property type="molecule type" value="Genomic_DNA"/>
</dbReference>
<dbReference type="InterPro" id="IPR011990">
    <property type="entry name" value="TPR-like_helical_dom_sf"/>
</dbReference>
<sequence>MQSDASRSNAKGARRGMTMGAALLTALALTGCGAGVATAPVAPERNALSSHATNEPASPAAAARFQDGLLALARQEATQKHDEASCRAAAAHFTAVADSRESASIRARAHYNAGVAYQRCQLDREAREQFTKALAAEPTSHRARAELALLDFAASGGKNFDAAIAELTRAAVVDAQFKDATSLVHLGVLHLKRGREMPDADGLTDSQRAKKYAQSALAVDDRALPAYNLLALIHLGTAQRKAEAPRARGALDKKKLDTQVLELAALVCSQAIRKDPRYAPIHNTAGMIQVELGDFTAAARSFDEARRIDPAFFEAQMNFAAVNLRFRGFSPAESAYRAALALRPNDYDARIGLAHALRGQIDEGNLTQKFAEVRTELAKAKQSAPERPEAYYNEGILTQEYAAIAGGEHPELAPRKAKELFGIFLQKAGADPTYADATRRARERIEEIEQIEGFMGHDWNRTEAERKAEEAERKNRMAEEEARGAEEEAPKPATNP</sequence>
<comment type="caution">
    <text evidence="3">The sequence shown here is derived from an EMBL/GenBank/DDBJ whole genome shotgun (WGS) entry which is preliminary data.</text>
</comment>
<organism evidence="3 4">
    <name type="scientific">Polyangium fumosum</name>
    <dbReference type="NCBI Taxonomy" id="889272"/>
    <lineage>
        <taxon>Bacteria</taxon>
        <taxon>Pseudomonadati</taxon>
        <taxon>Myxococcota</taxon>
        <taxon>Polyangia</taxon>
        <taxon>Polyangiales</taxon>
        <taxon>Polyangiaceae</taxon>
        <taxon>Polyangium</taxon>
    </lineage>
</organism>
<dbReference type="SMART" id="SM00028">
    <property type="entry name" value="TPR"/>
    <property type="match status" value="3"/>
</dbReference>
<evidence type="ECO:0000313" key="4">
    <source>
        <dbReference type="Proteomes" id="UP000309215"/>
    </source>
</evidence>
<dbReference type="OrthoDB" id="5486275at2"/>
<gene>
    <name evidence="3" type="ORF">E8A74_21260</name>
</gene>
<evidence type="ECO:0000256" key="1">
    <source>
        <dbReference type="PROSITE-ProRule" id="PRU00339"/>
    </source>
</evidence>
<dbReference type="SUPFAM" id="SSF48452">
    <property type="entry name" value="TPR-like"/>
    <property type="match status" value="2"/>
</dbReference>
<dbReference type="Gene3D" id="1.25.40.10">
    <property type="entry name" value="Tetratricopeptide repeat domain"/>
    <property type="match status" value="2"/>
</dbReference>
<dbReference type="Proteomes" id="UP000309215">
    <property type="component" value="Unassembled WGS sequence"/>
</dbReference>
<protein>
    <recommendedName>
        <fullName evidence="5">Tetratricopeptide repeat protein</fullName>
    </recommendedName>
</protein>
<evidence type="ECO:0000256" key="2">
    <source>
        <dbReference type="SAM" id="MobiDB-lite"/>
    </source>
</evidence>
<feature type="compositionally biased region" description="Basic and acidic residues" evidence="2">
    <location>
        <begin position="458"/>
        <end position="490"/>
    </location>
</feature>
<dbReference type="PANTHER" id="PTHR12558:SF13">
    <property type="entry name" value="CELL DIVISION CYCLE PROTEIN 27 HOMOLOG"/>
    <property type="match status" value="1"/>
</dbReference>
<name>A0A4U1JA62_9BACT</name>
<dbReference type="InterPro" id="IPR019734">
    <property type="entry name" value="TPR_rpt"/>
</dbReference>
<dbReference type="PROSITE" id="PS50005">
    <property type="entry name" value="TPR"/>
    <property type="match status" value="2"/>
</dbReference>
<reference evidence="3 4" key="1">
    <citation type="submission" date="2019-04" db="EMBL/GenBank/DDBJ databases">
        <authorList>
            <person name="Li Y."/>
            <person name="Wang J."/>
        </authorList>
    </citation>
    <scope>NUCLEOTIDE SEQUENCE [LARGE SCALE GENOMIC DNA]</scope>
    <source>
        <strain evidence="3 4">DSM 14668</strain>
    </source>
</reference>
<dbReference type="Pfam" id="PF13181">
    <property type="entry name" value="TPR_8"/>
    <property type="match status" value="1"/>
</dbReference>
<evidence type="ECO:0008006" key="5">
    <source>
        <dbReference type="Google" id="ProtNLM"/>
    </source>
</evidence>
<proteinExistence type="predicted"/>
<dbReference type="PROSITE" id="PS51257">
    <property type="entry name" value="PROKAR_LIPOPROTEIN"/>
    <property type="match status" value="1"/>
</dbReference>
<dbReference type="RefSeq" id="WP_136930876.1">
    <property type="nucleotide sequence ID" value="NZ_SSMQ01000021.1"/>
</dbReference>
<evidence type="ECO:0000313" key="3">
    <source>
        <dbReference type="EMBL" id="TKD05328.1"/>
    </source>
</evidence>
<feature type="repeat" description="TPR" evidence="1">
    <location>
        <begin position="107"/>
        <end position="140"/>
    </location>
</feature>
<dbReference type="PANTHER" id="PTHR12558">
    <property type="entry name" value="CELL DIVISION CYCLE 16,23,27"/>
    <property type="match status" value="1"/>
</dbReference>
<keyword evidence="1" id="KW-0802">TPR repeat</keyword>
<feature type="repeat" description="TPR" evidence="1">
    <location>
        <begin position="279"/>
        <end position="312"/>
    </location>
</feature>
<keyword evidence="4" id="KW-1185">Reference proteome</keyword>
<feature type="region of interest" description="Disordered" evidence="2">
    <location>
        <begin position="456"/>
        <end position="496"/>
    </location>
</feature>
<accession>A0A4U1JA62</accession>